<gene>
    <name evidence="2" type="ORF">ASAP_2863</name>
</gene>
<organism evidence="2 3">
    <name type="scientific">Asaia bogorensis</name>
    <dbReference type="NCBI Taxonomy" id="91915"/>
    <lineage>
        <taxon>Bacteria</taxon>
        <taxon>Pseudomonadati</taxon>
        <taxon>Pseudomonadota</taxon>
        <taxon>Alphaproteobacteria</taxon>
        <taxon>Acetobacterales</taxon>
        <taxon>Acetobacteraceae</taxon>
        <taxon>Asaia</taxon>
    </lineage>
</organism>
<proteinExistence type="predicted"/>
<reference evidence="2 3" key="1">
    <citation type="journal article" date="2014" name="Genome Biol. Evol.">
        <title>Acetic acid bacteria genomes reveal functional traits for adaptation to life in insect guts.</title>
        <authorList>
            <person name="Chouaia B."/>
            <person name="Gaiarsa S."/>
            <person name="Crotti E."/>
            <person name="Comandatore F."/>
            <person name="Degli Esposti M."/>
            <person name="Ricci I."/>
            <person name="Alma A."/>
            <person name="Favia G."/>
            <person name="Bandi C."/>
            <person name="Daffonchio D."/>
        </authorList>
    </citation>
    <scope>NUCLEOTIDE SEQUENCE [LARGE SCALE GENOMIC DNA]</scope>
    <source>
        <strain evidence="2 3">SF2.1</strain>
    </source>
</reference>
<dbReference type="EMBL" id="CBLX010000024">
    <property type="protein sequence ID" value="CDG40908.1"/>
    <property type="molecule type" value="Genomic_DNA"/>
</dbReference>
<name>A0A060QJN1_9PROT</name>
<dbReference type="Proteomes" id="UP000027583">
    <property type="component" value="Unassembled WGS sequence"/>
</dbReference>
<comment type="caution">
    <text evidence="2">The sequence shown here is derived from an EMBL/GenBank/DDBJ whole genome shotgun (WGS) entry which is preliminary data.</text>
</comment>
<reference evidence="2 3" key="2">
    <citation type="journal article" date="2014" name="PLoS ONE">
        <title>Evolution of mitochondria reconstructed from the energy metabolism of living bacteria.</title>
        <authorList>
            <person name="Degli Esposti M."/>
            <person name="Chouaia B."/>
            <person name="Comandatore F."/>
            <person name="Crotti E."/>
            <person name="Sassera D."/>
            <person name="Lievens P.M."/>
            <person name="Daffonchio D."/>
            <person name="Bandi C."/>
        </authorList>
    </citation>
    <scope>NUCLEOTIDE SEQUENCE [LARGE SCALE GENOMIC DNA]</scope>
    <source>
        <strain evidence="2 3">SF2.1</strain>
    </source>
</reference>
<evidence type="ECO:0000313" key="2">
    <source>
        <dbReference type="EMBL" id="CDG40908.1"/>
    </source>
</evidence>
<protein>
    <submittedName>
        <fullName evidence="2">Uncharacterized protein</fullName>
    </submittedName>
</protein>
<sequence>MQPPDLHRGARALPDALSDGGNGRVPVGADPHDSALSFGFVIQGPRR</sequence>
<accession>A0A060QJN1</accession>
<feature type="region of interest" description="Disordered" evidence="1">
    <location>
        <begin position="1"/>
        <end position="47"/>
    </location>
</feature>
<evidence type="ECO:0000256" key="1">
    <source>
        <dbReference type="SAM" id="MobiDB-lite"/>
    </source>
</evidence>
<evidence type="ECO:0000313" key="3">
    <source>
        <dbReference type="Proteomes" id="UP000027583"/>
    </source>
</evidence>
<dbReference type="AlphaFoldDB" id="A0A060QJN1"/>